<dbReference type="Proteomes" id="UP001432146">
    <property type="component" value="Unassembled WGS sequence"/>
</dbReference>
<dbReference type="EMBL" id="JAWNGG020000003">
    <property type="protein sequence ID" value="KAK9310507.1"/>
    <property type="molecule type" value="Genomic_DNA"/>
</dbReference>
<organism evidence="2 3">
    <name type="scientific">Tetragonisca angustula</name>
    <dbReference type="NCBI Taxonomy" id="166442"/>
    <lineage>
        <taxon>Eukaryota</taxon>
        <taxon>Metazoa</taxon>
        <taxon>Ecdysozoa</taxon>
        <taxon>Arthropoda</taxon>
        <taxon>Hexapoda</taxon>
        <taxon>Insecta</taxon>
        <taxon>Pterygota</taxon>
        <taxon>Neoptera</taxon>
        <taxon>Endopterygota</taxon>
        <taxon>Hymenoptera</taxon>
        <taxon>Apocrita</taxon>
        <taxon>Aculeata</taxon>
        <taxon>Apoidea</taxon>
        <taxon>Anthophila</taxon>
        <taxon>Apidae</taxon>
        <taxon>Tetragonisca</taxon>
    </lineage>
</organism>
<evidence type="ECO:0000313" key="3">
    <source>
        <dbReference type="Proteomes" id="UP001432146"/>
    </source>
</evidence>
<keyword evidence="1" id="KW-0732">Signal</keyword>
<feature type="signal peptide" evidence="1">
    <location>
        <begin position="1"/>
        <end position="19"/>
    </location>
</feature>
<evidence type="ECO:0000256" key="1">
    <source>
        <dbReference type="SAM" id="SignalP"/>
    </source>
</evidence>
<dbReference type="AlphaFoldDB" id="A0AAW1AJT4"/>
<keyword evidence="3" id="KW-1185">Reference proteome</keyword>
<reference evidence="2 3" key="1">
    <citation type="submission" date="2024-05" db="EMBL/GenBank/DDBJ databases">
        <title>The nuclear and mitochondrial genome assemblies of Tetragonisca angustula (Apidae: Meliponini), a tiny yet remarkable pollinator in the Neotropics.</title>
        <authorList>
            <person name="Ferrari R."/>
            <person name="Ricardo P.C."/>
            <person name="Dias F.C."/>
            <person name="Araujo N.S."/>
            <person name="Soares D.O."/>
            <person name="Zhou Q.-S."/>
            <person name="Zhu C.-D."/>
            <person name="Coutinho L."/>
            <person name="Airas M.C."/>
            <person name="Batista T.M."/>
        </authorList>
    </citation>
    <scope>NUCLEOTIDE SEQUENCE [LARGE SCALE GENOMIC DNA]</scope>
    <source>
        <strain evidence="2">ASF017062</strain>
        <tissue evidence="2">Abdomen</tissue>
    </source>
</reference>
<evidence type="ECO:0000313" key="2">
    <source>
        <dbReference type="EMBL" id="KAK9310507.1"/>
    </source>
</evidence>
<protein>
    <submittedName>
        <fullName evidence="2">Uncharacterized protein</fullName>
    </submittedName>
</protein>
<feature type="chain" id="PRO_5043754804" evidence="1">
    <location>
        <begin position="20"/>
        <end position="77"/>
    </location>
</feature>
<proteinExistence type="predicted"/>
<comment type="caution">
    <text evidence="2">The sequence shown here is derived from an EMBL/GenBank/DDBJ whole genome shotgun (WGS) entry which is preliminary data.</text>
</comment>
<sequence length="77" mass="8569">MKLMFALHYICLIATFAAAGTTAATNQNHLSRNCRILKCPETEIAGNTDKIVVLPYSMGYLQYFESLMILKYESGSS</sequence>
<accession>A0AAW1AJT4</accession>
<name>A0AAW1AJT4_9HYME</name>
<gene>
    <name evidence="2" type="ORF">QLX08_000248</name>
</gene>